<dbReference type="OrthoDB" id="8182951at2759"/>
<feature type="chain" id="PRO_5040473260" description="WAP domain-containing protein" evidence="2">
    <location>
        <begin position="25"/>
        <end position="322"/>
    </location>
</feature>
<dbReference type="AlphaFoldDB" id="A0A9N9S6K5"/>
<dbReference type="GO" id="GO:0005576">
    <property type="term" value="C:extracellular region"/>
    <property type="evidence" value="ECO:0007669"/>
    <property type="project" value="InterPro"/>
</dbReference>
<proteinExistence type="predicted"/>
<dbReference type="Proteomes" id="UP001153620">
    <property type="component" value="Chromosome 4"/>
</dbReference>
<dbReference type="EMBL" id="OU895880">
    <property type="protein sequence ID" value="CAG9811108.1"/>
    <property type="molecule type" value="Genomic_DNA"/>
</dbReference>
<dbReference type="Pfam" id="PF00095">
    <property type="entry name" value="WAP"/>
    <property type="match status" value="1"/>
</dbReference>
<organism evidence="4 5">
    <name type="scientific">Chironomus riparius</name>
    <dbReference type="NCBI Taxonomy" id="315576"/>
    <lineage>
        <taxon>Eukaryota</taxon>
        <taxon>Metazoa</taxon>
        <taxon>Ecdysozoa</taxon>
        <taxon>Arthropoda</taxon>
        <taxon>Hexapoda</taxon>
        <taxon>Insecta</taxon>
        <taxon>Pterygota</taxon>
        <taxon>Neoptera</taxon>
        <taxon>Endopterygota</taxon>
        <taxon>Diptera</taxon>
        <taxon>Nematocera</taxon>
        <taxon>Chironomoidea</taxon>
        <taxon>Chironomidae</taxon>
        <taxon>Chironominae</taxon>
        <taxon>Chironomus</taxon>
    </lineage>
</organism>
<evidence type="ECO:0000256" key="2">
    <source>
        <dbReference type="SAM" id="SignalP"/>
    </source>
</evidence>
<sequence>MNFKRASRLIFITVFLLIITTTSADGVKNSTTETVSTDATTTTTTQKPSTSQPNLFTSTLESIRKFFFNFIPDPSPPKPTTPKPQIPALSRTYSNLRIIIDNQTQTDPIRHEESVKVKRLEDELTCPTEREAKFELFPLTCNKNHDCAQTLGSNFRCCKLFGGQRCHEGLEIPLEDIEHEPLFGIPRKCPKEPLAESFWDVKKCLKDTDCDFPRICCPSGRKRFCMNSYTAPEELPVGRQIAYPVESISQYFQCSPAPPPAFDKHPKECNSSISCFPNICCLEGGKKYCRPPKRNILAALTSFGQRFNVGIIKDWTSNLVIP</sequence>
<evidence type="ECO:0000313" key="4">
    <source>
        <dbReference type="EMBL" id="CAG9811108.1"/>
    </source>
</evidence>
<keyword evidence="5" id="KW-1185">Reference proteome</keyword>
<evidence type="ECO:0000313" key="5">
    <source>
        <dbReference type="Proteomes" id="UP001153620"/>
    </source>
</evidence>
<gene>
    <name evidence="4" type="ORF">CHIRRI_LOCUS13917</name>
</gene>
<dbReference type="InterPro" id="IPR008197">
    <property type="entry name" value="WAP_dom"/>
</dbReference>
<feature type="region of interest" description="Disordered" evidence="1">
    <location>
        <begin position="28"/>
        <end position="54"/>
    </location>
</feature>
<protein>
    <recommendedName>
        <fullName evidence="3">WAP domain-containing protein</fullName>
    </recommendedName>
</protein>
<feature type="signal peptide" evidence="2">
    <location>
        <begin position="1"/>
        <end position="24"/>
    </location>
</feature>
<keyword evidence="2" id="KW-0732">Signal</keyword>
<dbReference type="GO" id="GO:0030414">
    <property type="term" value="F:peptidase inhibitor activity"/>
    <property type="evidence" value="ECO:0007669"/>
    <property type="project" value="InterPro"/>
</dbReference>
<accession>A0A9N9S6K5</accession>
<reference evidence="4" key="1">
    <citation type="submission" date="2022-01" db="EMBL/GenBank/DDBJ databases">
        <authorList>
            <person name="King R."/>
        </authorList>
    </citation>
    <scope>NUCLEOTIDE SEQUENCE</scope>
</reference>
<feature type="compositionally biased region" description="Low complexity" evidence="1">
    <location>
        <begin position="30"/>
        <end position="51"/>
    </location>
</feature>
<reference evidence="4" key="2">
    <citation type="submission" date="2022-10" db="EMBL/GenBank/DDBJ databases">
        <authorList>
            <consortium name="ENA_rothamsted_submissions"/>
            <consortium name="culmorum"/>
            <person name="King R."/>
        </authorList>
    </citation>
    <scope>NUCLEOTIDE SEQUENCE</scope>
</reference>
<name>A0A9N9S6K5_9DIPT</name>
<feature type="domain" description="WAP" evidence="3">
    <location>
        <begin position="186"/>
        <end position="227"/>
    </location>
</feature>
<evidence type="ECO:0000256" key="1">
    <source>
        <dbReference type="SAM" id="MobiDB-lite"/>
    </source>
</evidence>
<evidence type="ECO:0000259" key="3">
    <source>
        <dbReference type="Pfam" id="PF00095"/>
    </source>
</evidence>